<reference evidence="1" key="2">
    <citation type="submission" date="2020-09" db="EMBL/GenBank/DDBJ databases">
        <authorList>
            <person name="Sun Q."/>
            <person name="Zhou Y."/>
        </authorList>
    </citation>
    <scope>NUCLEOTIDE SEQUENCE</scope>
    <source>
        <strain evidence="1">CGMCC 1.15085</strain>
    </source>
</reference>
<evidence type="ECO:0000313" key="1">
    <source>
        <dbReference type="EMBL" id="GGB15940.1"/>
    </source>
</evidence>
<keyword evidence="2" id="KW-1185">Reference proteome</keyword>
<evidence type="ECO:0000313" key="2">
    <source>
        <dbReference type="Proteomes" id="UP000636793"/>
    </source>
</evidence>
<comment type="caution">
    <text evidence="1">The sequence shown here is derived from an EMBL/GenBank/DDBJ whole genome shotgun (WGS) entry which is preliminary data.</text>
</comment>
<gene>
    <name evidence="1" type="ORF">GCM10011492_02070</name>
</gene>
<name>A0A916WNQ0_9MICO</name>
<organism evidence="1 2">
    <name type="scientific">Flexivirga endophytica</name>
    <dbReference type="NCBI Taxonomy" id="1849103"/>
    <lineage>
        <taxon>Bacteria</taxon>
        <taxon>Bacillati</taxon>
        <taxon>Actinomycetota</taxon>
        <taxon>Actinomycetes</taxon>
        <taxon>Micrococcales</taxon>
        <taxon>Dermacoccaceae</taxon>
        <taxon>Flexivirga</taxon>
    </lineage>
</organism>
<reference evidence="1" key="1">
    <citation type="journal article" date="2014" name="Int. J. Syst. Evol. Microbiol.">
        <title>Complete genome sequence of Corynebacterium casei LMG S-19264T (=DSM 44701T), isolated from a smear-ripened cheese.</title>
        <authorList>
            <consortium name="US DOE Joint Genome Institute (JGI-PGF)"/>
            <person name="Walter F."/>
            <person name="Albersmeier A."/>
            <person name="Kalinowski J."/>
            <person name="Ruckert C."/>
        </authorList>
    </citation>
    <scope>NUCLEOTIDE SEQUENCE</scope>
    <source>
        <strain evidence="1">CGMCC 1.15085</strain>
    </source>
</reference>
<proteinExistence type="predicted"/>
<protein>
    <submittedName>
        <fullName evidence="1">Uncharacterized protein</fullName>
    </submittedName>
</protein>
<dbReference type="Proteomes" id="UP000636793">
    <property type="component" value="Unassembled WGS sequence"/>
</dbReference>
<sequence>MYAVVAALLELDSDELVGDSDEGLVEDVLGSGVGAADVLDEVDVPGVTVSEESLPPQAASPRQSVLMVATASNGRVGRWWIKAIAQSLVSLRRAQT</sequence>
<accession>A0A916WNQ0</accession>
<dbReference type="EMBL" id="BMHI01000001">
    <property type="protein sequence ID" value="GGB15940.1"/>
    <property type="molecule type" value="Genomic_DNA"/>
</dbReference>
<dbReference type="AlphaFoldDB" id="A0A916WNQ0"/>